<accession>A0AA86P6I5</accession>
<evidence type="ECO:0000313" key="2">
    <source>
        <dbReference type="EMBL" id="CAL6030616.1"/>
    </source>
</evidence>
<name>A0AA86P6I5_9EUKA</name>
<gene>
    <name evidence="1" type="ORF">HINF_LOCUS18772</name>
    <name evidence="2" type="ORF">HINF_LOCUS33493</name>
</gene>
<evidence type="ECO:0000313" key="1">
    <source>
        <dbReference type="EMBL" id="CAI9931127.1"/>
    </source>
</evidence>
<reference evidence="2 3" key="2">
    <citation type="submission" date="2024-07" db="EMBL/GenBank/DDBJ databases">
        <authorList>
            <person name="Akdeniz Z."/>
        </authorList>
    </citation>
    <scope>NUCLEOTIDE SEQUENCE [LARGE SCALE GENOMIC DNA]</scope>
</reference>
<comment type="caution">
    <text evidence="1">The sequence shown here is derived from an EMBL/GenBank/DDBJ whole genome shotgun (WGS) entry which is preliminary data.</text>
</comment>
<sequence length="130" mass="15260">MPRSMRSQYLYHCLSRLSYIRNIFRCRSRIPARQIFHLSYKSLDTLQASRSKAFVHDNRNNILLTFNLVGRLYFQKNKMKLITCALPGCKIFLSVHIIGSQWHAIIQIFKGFNVAIRIAVKRRQFNSGVV</sequence>
<protein>
    <submittedName>
        <fullName evidence="2">Hypothetical_protein</fullName>
    </submittedName>
</protein>
<proteinExistence type="predicted"/>
<dbReference type="AlphaFoldDB" id="A0AA86P6I5"/>
<dbReference type="EMBL" id="CATOUU010000471">
    <property type="protein sequence ID" value="CAI9931127.1"/>
    <property type="molecule type" value="Genomic_DNA"/>
</dbReference>
<evidence type="ECO:0000313" key="3">
    <source>
        <dbReference type="Proteomes" id="UP001642409"/>
    </source>
</evidence>
<dbReference type="Proteomes" id="UP001642409">
    <property type="component" value="Unassembled WGS sequence"/>
</dbReference>
<reference evidence="1" key="1">
    <citation type="submission" date="2023-06" db="EMBL/GenBank/DDBJ databases">
        <authorList>
            <person name="Kurt Z."/>
        </authorList>
    </citation>
    <scope>NUCLEOTIDE SEQUENCE</scope>
</reference>
<organism evidence="1">
    <name type="scientific">Hexamita inflata</name>
    <dbReference type="NCBI Taxonomy" id="28002"/>
    <lineage>
        <taxon>Eukaryota</taxon>
        <taxon>Metamonada</taxon>
        <taxon>Diplomonadida</taxon>
        <taxon>Hexamitidae</taxon>
        <taxon>Hexamitinae</taxon>
        <taxon>Hexamita</taxon>
    </lineage>
</organism>
<dbReference type="EMBL" id="CAXDID020000116">
    <property type="protein sequence ID" value="CAL6030616.1"/>
    <property type="molecule type" value="Genomic_DNA"/>
</dbReference>
<keyword evidence="3" id="KW-1185">Reference proteome</keyword>